<feature type="region of interest" description="Disordered" evidence="1">
    <location>
        <begin position="52"/>
        <end position="88"/>
    </location>
</feature>
<protein>
    <recommendedName>
        <fullName evidence="4">Secreted protein</fullName>
    </recommendedName>
</protein>
<sequence length="88" mass="8763">MRLRTFSPVASSSCLARSAKPSAAHPGELLECLLQLAARVQAAAFAAQPLAVHQPGPGQLEPQPGPAEPVDGLGVGPVGLVSGADEGS</sequence>
<organism evidence="2 3">
    <name type="scientific">Nonomuraea insulae</name>
    <dbReference type="NCBI Taxonomy" id="1616787"/>
    <lineage>
        <taxon>Bacteria</taxon>
        <taxon>Bacillati</taxon>
        <taxon>Actinomycetota</taxon>
        <taxon>Actinomycetes</taxon>
        <taxon>Streptosporangiales</taxon>
        <taxon>Streptosporangiaceae</taxon>
        <taxon>Nonomuraea</taxon>
    </lineage>
</organism>
<evidence type="ECO:0000256" key="1">
    <source>
        <dbReference type="SAM" id="MobiDB-lite"/>
    </source>
</evidence>
<dbReference type="RefSeq" id="WP_379524271.1">
    <property type="nucleotide sequence ID" value="NZ_JBHSPA010000115.1"/>
</dbReference>
<reference evidence="3" key="1">
    <citation type="journal article" date="2019" name="Int. J. Syst. Evol. Microbiol.">
        <title>The Global Catalogue of Microorganisms (GCM) 10K type strain sequencing project: providing services to taxonomists for standard genome sequencing and annotation.</title>
        <authorList>
            <consortium name="The Broad Institute Genomics Platform"/>
            <consortium name="The Broad Institute Genome Sequencing Center for Infectious Disease"/>
            <person name="Wu L."/>
            <person name="Ma J."/>
        </authorList>
    </citation>
    <scope>NUCLEOTIDE SEQUENCE [LARGE SCALE GENOMIC DNA]</scope>
    <source>
        <strain evidence="3">CCUG 53903</strain>
    </source>
</reference>
<dbReference type="EMBL" id="JBHSPA010000115">
    <property type="protein sequence ID" value="MFC5834862.1"/>
    <property type="molecule type" value="Genomic_DNA"/>
</dbReference>
<comment type="caution">
    <text evidence="2">The sequence shown here is derived from an EMBL/GenBank/DDBJ whole genome shotgun (WGS) entry which is preliminary data.</text>
</comment>
<evidence type="ECO:0008006" key="4">
    <source>
        <dbReference type="Google" id="ProtNLM"/>
    </source>
</evidence>
<gene>
    <name evidence="2" type="ORF">ACFPZ3_64410</name>
</gene>
<dbReference type="Proteomes" id="UP001596058">
    <property type="component" value="Unassembled WGS sequence"/>
</dbReference>
<feature type="compositionally biased region" description="Low complexity" evidence="1">
    <location>
        <begin position="52"/>
        <end position="72"/>
    </location>
</feature>
<keyword evidence="3" id="KW-1185">Reference proteome</keyword>
<evidence type="ECO:0000313" key="2">
    <source>
        <dbReference type="EMBL" id="MFC5834862.1"/>
    </source>
</evidence>
<accession>A0ABW1DBB3</accession>
<proteinExistence type="predicted"/>
<name>A0ABW1DBB3_9ACTN</name>
<evidence type="ECO:0000313" key="3">
    <source>
        <dbReference type="Proteomes" id="UP001596058"/>
    </source>
</evidence>